<dbReference type="HOGENOM" id="CLU_2531089_0_0_1"/>
<evidence type="ECO:0000313" key="1">
    <source>
        <dbReference type="EnsemblPlants" id="OB03G42210.1"/>
    </source>
</evidence>
<dbReference type="AlphaFoldDB" id="J3LT45"/>
<proteinExistence type="predicted"/>
<name>J3LT45_ORYBR</name>
<keyword evidence="2" id="KW-1185">Reference proteome</keyword>
<sequence>MNVSNGCDHHINSYLRAMRNLKLHLHLRILENLYSSWFFTSIGLISLLQPRKSHALEKSNGVLQSAQSRIDVAIETLRHLIILL</sequence>
<reference evidence="1" key="2">
    <citation type="submission" date="2013-04" db="UniProtKB">
        <authorList>
            <consortium name="EnsemblPlants"/>
        </authorList>
    </citation>
    <scope>IDENTIFICATION</scope>
</reference>
<organism evidence="1">
    <name type="scientific">Oryza brachyantha</name>
    <name type="common">malo sina</name>
    <dbReference type="NCBI Taxonomy" id="4533"/>
    <lineage>
        <taxon>Eukaryota</taxon>
        <taxon>Viridiplantae</taxon>
        <taxon>Streptophyta</taxon>
        <taxon>Embryophyta</taxon>
        <taxon>Tracheophyta</taxon>
        <taxon>Spermatophyta</taxon>
        <taxon>Magnoliopsida</taxon>
        <taxon>Liliopsida</taxon>
        <taxon>Poales</taxon>
        <taxon>Poaceae</taxon>
        <taxon>BOP clade</taxon>
        <taxon>Oryzoideae</taxon>
        <taxon>Oryzeae</taxon>
        <taxon>Oryzinae</taxon>
        <taxon>Oryza</taxon>
    </lineage>
</organism>
<protein>
    <submittedName>
        <fullName evidence="1">Uncharacterized protein</fullName>
    </submittedName>
</protein>
<dbReference type="Proteomes" id="UP000006038">
    <property type="component" value="Chromosome 3"/>
</dbReference>
<reference evidence="1" key="1">
    <citation type="journal article" date="2013" name="Nat. Commun.">
        <title>Whole-genome sequencing of Oryza brachyantha reveals mechanisms underlying Oryza genome evolution.</title>
        <authorList>
            <person name="Chen J."/>
            <person name="Huang Q."/>
            <person name="Gao D."/>
            <person name="Wang J."/>
            <person name="Lang Y."/>
            <person name="Liu T."/>
            <person name="Li B."/>
            <person name="Bai Z."/>
            <person name="Luis Goicoechea J."/>
            <person name="Liang C."/>
            <person name="Chen C."/>
            <person name="Zhang W."/>
            <person name="Sun S."/>
            <person name="Liao Y."/>
            <person name="Zhang X."/>
            <person name="Yang L."/>
            <person name="Song C."/>
            <person name="Wang M."/>
            <person name="Shi J."/>
            <person name="Liu G."/>
            <person name="Liu J."/>
            <person name="Zhou H."/>
            <person name="Zhou W."/>
            <person name="Yu Q."/>
            <person name="An N."/>
            <person name="Chen Y."/>
            <person name="Cai Q."/>
            <person name="Wang B."/>
            <person name="Liu B."/>
            <person name="Min J."/>
            <person name="Huang Y."/>
            <person name="Wu H."/>
            <person name="Li Z."/>
            <person name="Zhang Y."/>
            <person name="Yin Y."/>
            <person name="Song W."/>
            <person name="Jiang J."/>
            <person name="Jackson S.A."/>
            <person name="Wing R.A."/>
            <person name="Wang J."/>
            <person name="Chen M."/>
        </authorList>
    </citation>
    <scope>NUCLEOTIDE SEQUENCE [LARGE SCALE GENOMIC DNA]</scope>
    <source>
        <strain evidence="1">cv. IRGC 101232</strain>
    </source>
</reference>
<dbReference type="Gramene" id="OB03G42210.1">
    <property type="protein sequence ID" value="OB03G42210.1"/>
    <property type="gene ID" value="OB03G42210"/>
</dbReference>
<evidence type="ECO:0000313" key="2">
    <source>
        <dbReference type="Proteomes" id="UP000006038"/>
    </source>
</evidence>
<dbReference type="EnsemblPlants" id="OB03G42210.1">
    <property type="protein sequence ID" value="OB03G42210.1"/>
    <property type="gene ID" value="OB03G42210"/>
</dbReference>
<accession>J3LT45</accession>